<comment type="caution">
    <text evidence="1">The sequence shown here is derived from an EMBL/GenBank/DDBJ whole genome shotgun (WGS) entry which is preliminary data.</text>
</comment>
<dbReference type="STRING" id="1817760.A2151_02685"/>
<proteinExistence type="predicted"/>
<accession>A0A1F6TMC6</accession>
<evidence type="ECO:0000313" key="2">
    <source>
        <dbReference type="Proteomes" id="UP000178885"/>
    </source>
</evidence>
<organism evidence="1 2">
    <name type="scientific">Candidatus Muproteobacteria bacterium RBG_16_65_34</name>
    <dbReference type="NCBI Taxonomy" id="1817760"/>
    <lineage>
        <taxon>Bacteria</taxon>
        <taxon>Pseudomonadati</taxon>
        <taxon>Pseudomonadota</taxon>
        <taxon>Candidatus Muproteobacteria</taxon>
    </lineage>
</organism>
<gene>
    <name evidence="1" type="ORF">A2151_02685</name>
</gene>
<protein>
    <submittedName>
        <fullName evidence="1">Uncharacterized protein</fullName>
    </submittedName>
</protein>
<sequence length="62" mass="7582">MHTAKQDVRELLDHLPDDSTIEDIQYHLYVLEKIRRGREEIRDGRRCTHEQAKERLSRWLKP</sequence>
<name>A0A1F6TMC6_9PROT</name>
<dbReference type="EMBL" id="MFSU01000088">
    <property type="protein sequence ID" value="OGI46219.1"/>
    <property type="molecule type" value="Genomic_DNA"/>
</dbReference>
<dbReference type="Proteomes" id="UP000178885">
    <property type="component" value="Unassembled WGS sequence"/>
</dbReference>
<reference evidence="1 2" key="1">
    <citation type="journal article" date="2016" name="Nat. Commun.">
        <title>Thousands of microbial genomes shed light on interconnected biogeochemical processes in an aquifer system.</title>
        <authorList>
            <person name="Anantharaman K."/>
            <person name="Brown C.T."/>
            <person name="Hug L.A."/>
            <person name="Sharon I."/>
            <person name="Castelle C.J."/>
            <person name="Probst A.J."/>
            <person name="Thomas B.C."/>
            <person name="Singh A."/>
            <person name="Wilkins M.J."/>
            <person name="Karaoz U."/>
            <person name="Brodie E.L."/>
            <person name="Williams K.H."/>
            <person name="Hubbard S.S."/>
            <person name="Banfield J.F."/>
        </authorList>
    </citation>
    <scope>NUCLEOTIDE SEQUENCE [LARGE SCALE GENOMIC DNA]</scope>
</reference>
<dbReference type="AlphaFoldDB" id="A0A1F6TMC6"/>
<evidence type="ECO:0000313" key="1">
    <source>
        <dbReference type="EMBL" id="OGI46219.1"/>
    </source>
</evidence>